<dbReference type="EMBL" id="JARQWQ010000024">
    <property type="protein sequence ID" value="KAK2563823.1"/>
    <property type="molecule type" value="Genomic_DNA"/>
</dbReference>
<proteinExistence type="predicted"/>
<dbReference type="AlphaFoldDB" id="A0AAD9V772"/>
<protein>
    <submittedName>
        <fullName evidence="1">Uncharacterized protein</fullName>
    </submittedName>
</protein>
<sequence>MLYAIAVSSLSPSNIKMSHNLNVKVGVKKQTIFVEGEDRTNDVLNSAGNVPNLKLILRFSFLHENKTDI</sequence>
<dbReference type="Proteomes" id="UP001249851">
    <property type="component" value="Unassembled WGS sequence"/>
</dbReference>
<reference evidence="1" key="1">
    <citation type="journal article" date="2023" name="G3 (Bethesda)">
        <title>Whole genome assembly and annotation of the endangered Caribbean coral Acropora cervicornis.</title>
        <authorList>
            <person name="Selwyn J.D."/>
            <person name="Vollmer S.V."/>
        </authorList>
    </citation>
    <scope>NUCLEOTIDE SEQUENCE</scope>
    <source>
        <strain evidence="1">K2</strain>
    </source>
</reference>
<gene>
    <name evidence="1" type="ORF">P5673_012827</name>
</gene>
<keyword evidence="2" id="KW-1185">Reference proteome</keyword>
<evidence type="ECO:0000313" key="1">
    <source>
        <dbReference type="EMBL" id="KAK2563823.1"/>
    </source>
</evidence>
<organism evidence="1 2">
    <name type="scientific">Acropora cervicornis</name>
    <name type="common">Staghorn coral</name>
    <dbReference type="NCBI Taxonomy" id="6130"/>
    <lineage>
        <taxon>Eukaryota</taxon>
        <taxon>Metazoa</taxon>
        <taxon>Cnidaria</taxon>
        <taxon>Anthozoa</taxon>
        <taxon>Hexacorallia</taxon>
        <taxon>Scleractinia</taxon>
        <taxon>Astrocoeniina</taxon>
        <taxon>Acroporidae</taxon>
        <taxon>Acropora</taxon>
    </lineage>
</organism>
<accession>A0AAD9V772</accession>
<reference evidence="1" key="2">
    <citation type="journal article" date="2023" name="Science">
        <title>Genomic signatures of disease resistance in endangered staghorn corals.</title>
        <authorList>
            <person name="Vollmer S.V."/>
            <person name="Selwyn J.D."/>
            <person name="Despard B.A."/>
            <person name="Roesel C.L."/>
        </authorList>
    </citation>
    <scope>NUCLEOTIDE SEQUENCE</scope>
    <source>
        <strain evidence="1">K2</strain>
    </source>
</reference>
<comment type="caution">
    <text evidence="1">The sequence shown here is derived from an EMBL/GenBank/DDBJ whole genome shotgun (WGS) entry which is preliminary data.</text>
</comment>
<name>A0AAD9V772_ACRCE</name>
<evidence type="ECO:0000313" key="2">
    <source>
        <dbReference type="Proteomes" id="UP001249851"/>
    </source>
</evidence>